<evidence type="ECO:0000313" key="3">
    <source>
        <dbReference type="EMBL" id="KPQ41749.1"/>
    </source>
</evidence>
<protein>
    <submittedName>
        <fullName evidence="3">Sensory transduction histidine kinase</fullName>
    </submittedName>
</protein>
<reference evidence="3 4" key="1">
    <citation type="submission" date="2015-09" db="EMBL/GenBank/DDBJ databases">
        <title>A metagenomics-based metabolic model of nitrate-dependent anaerobic oxidation of methane by Methanoperedens-like archaea.</title>
        <authorList>
            <person name="Arshad A."/>
            <person name="Speth D.R."/>
            <person name="De Graaf R.M."/>
            <person name="Op Den Camp H.J."/>
            <person name="Jetten M.S."/>
            <person name="Welte C.U."/>
        </authorList>
    </citation>
    <scope>NUCLEOTIDE SEQUENCE [LARGE SCALE GENOMIC DNA]</scope>
</reference>
<dbReference type="AlphaFoldDB" id="A0A0P7ZB09"/>
<feature type="domain" description="PAS" evidence="1">
    <location>
        <begin position="147"/>
        <end position="188"/>
    </location>
</feature>
<feature type="domain" description="PAS" evidence="1">
    <location>
        <begin position="267"/>
        <end position="320"/>
    </location>
</feature>
<organism evidence="3 4">
    <name type="scientific">Candidatus Methanoperedens nitratireducens</name>
    <dbReference type="NCBI Taxonomy" id="1392998"/>
    <lineage>
        <taxon>Archaea</taxon>
        <taxon>Methanobacteriati</taxon>
        <taxon>Methanobacteriota</taxon>
        <taxon>Stenosarchaea group</taxon>
        <taxon>Methanomicrobia</taxon>
        <taxon>Methanosarcinales</taxon>
        <taxon>ANME-2 cluster</taxon>
        <taxon>Candidatus Methanoperedentaceae</taxon>
        <taxon>Candidatus Methanoperedens</taxon>
    </lineage>
</organism>
<keyword evidence="3" id="KW-0418">Kinase</keyword>
<feature type="domain" description="PAC" evidence="2">
    <location>
        <begin position="94"/>
        <end position="146"/>
    </location>
</feature>
<feature type="domain" description="PAC" evidence="2">
    <location>
        <begin position="344"/>
        <end position="387"/>
    </location>
</feature>
<dbReference type="Proteomes" id="UP000050360">
    <property type="component" value="Unassembled WGS sequence"/>
</dbReference>
<dbReference type="SUPFAM" id="SSF55785">
    <property type="entry name" value="PYP-like sensor domain (PAS domain)"/>
    <property type="match status" value="3"/>
</dbReference>
<dbReference type="EMBL" id="LKCM01000310">
    <property type="protein sequence ID" value="KPQ41749.1"/>
    <property type="molecule type" value="Genomic_DNA"/>
</dbReference>
<proteinExistence type="predicted"/>
<accession>A0A0P7ZB09</accession>
<dbReference type="SMART" id="SM00091">
    <property type="entry name" value="PAS"/>
    <property type="match status" value="3"/>
</dbReference>
<dbReference type="Gene3D" id="3.30.450.20">
    <property type="entry name" value="PAS domain"/>
    <property type="match status" value="3"/>
</dbReference>
<feature type="domain" description="PAS" evidence="1">
    <location>
        <begin position="19"/>
        <end position="89"/>
    </location>
</feature>
<feature type="domain" description="PAC" evidence="2">
    <location>
        <begin position="221"/>
        <end position="273"/>
    </location>
</feature>
<sequence>MKDESKTKENIFTEKIIKPEVLFKSIFNFSPDAIIIVNNEGIILQANAQAEKIFGYAENELINRSVDILIPERFRKRHDEHLKNFIAKPRRRLMGVELGLYGLRKDGTEFPVDIALGYLETESGIIVLSTVRDITEHKRMEEALRVSEAKYRGIFENAAEGIFQTTIDGRILSANKACVRILGYDSAEELIASVPDVRKLYAEPGRRLHLVRSIRMNGAVSDFEAIINRKDGRKIWVSINAHALEDSTGKVTGIEGMVFDITNRKRAQKNFQVLIDGAPDAIIAVDRNFNILLINTHTEKLFGYSRLELIGNSYEMLLPDRFKYKHAKYCSEYFDNPSTRIMALHMSAFAKRRTGSEFPVEINMSPVETDEGIVIVIDVRDITEKKK</sequence>
<evidence type="ECO:0000313" key="4">
    <source>
        <dbReference type="Proteomes" id="UP000050360"/>
    </source>
</evidence>
<dbReference type="CDD" id="cd00130">
    <property type="entry name" value="PAS"/>
    <property type="match status" value="3"/>
</dbReference>
<dbReference type="SMART" id="SM00086">
    <property type="entry name" value="PAC"/>
    <property type="match status" value="3"/>
</dbReference>
<dbReference type="PROSITE" id="PS50112">
    <property type="entry name" value="PAS"/>
    <property type="match status" value="3"/>
</dbReference>
<dbReference type="PROSITE" id="PS50113">
    <property type="entry name" value="PAC"/>
    <property type="match status" value="3"/>
</dbReference>
<dbReference type="PANTHER" id="PTHR44757:SF2">
    <property type="entry name" value="BIOFILM ARCHITECTURE MAINTENANCE PROTEIN MBAA"/>
    <property type="match status" value="1"/>
</dbReference>
<evidence type="ECO:0000259" key="1">
    <source>
        <dbReference type="PROSITE" id="PS50112"/>
    </source>
</evidence>
<dbReference type="InterPro" id="IPR052155">
    <property type="entry name" value="Biofilm_reg_signaling"/>
</dbReference>
<dbReference type="NCBIfam" id="TIGR00229">
    <property type="entry name" value="sensory_box"/>
    <property type="match status" value="3"/>
</dbReference>
<dbReference type="InterPro" id="IPR001610">
    <property type="entry name" value="PAC"/>
</dbReference>
<dbReference type="PANTHER" id="PTHR44757">
    <property type="entry name" value="DIGUANYLATE CYCLASE DGCP"/>
    <property type="match status" value="1"/>
</dbReference>
<evidence type="ECO:0000259" key="2">
    <source>
        <dbReference type="PROSITE" id="PS50113"/>
    </source>
</evidence>
<name>A0A0P7ZB09_9EURY</name>
<gene>
    <name evidence="3" type="ORF">MPEBLZ_03714</name>
</gene>
<dbReference type="InterPro" id="IPR000700">
    <property type="entry name" value="PAS-assoc_C"/>
</dbReference>
<dbReference type="InterPro" id="IPR000014">
    <property type="entry name" value="PAS"/>
</dbReference>
<dbReference type="InterPro" id="IPR035965">
    <property type="entry name" value="PAS-like_dom_sf"/>
</dbReference>
<dbReference type="GO" id="GO:0016301">
    <property type="term" value="F:kinase activity"/>
    <property type="evidence" value="ECO:0007669"/>
    <property type="project" value="UniProtKB-KW"/>
</dbReference>
<comment type="caution">
    <text evidence="3">The sequence shown here is derived from an EMBL/GenBank/DDBJ whole genome shotgun (WGS) entry which is preliminary data.</text>
</comment>
<dbReference type="Pfam" id="PF13426">
    <property type="entry name" value="PAS_9"/>
    <property type="match status" value="3"/>
</dbReference>
<keyword evidence="3" id="KW-0808">Transferase</keyword>